<dbReference type="AlphaFoldDB" id="A0A1Y2NTI6"/>
<dbReference type="RefSeq" id="WP_031133692.1">
    <property type="nucleotide sequence ID" value="NZ_ASYR01000026.1"/>
</dbReference>
<evidence type="ECO:0000313" key="2">
    <source>
        <dbReference type="EMBL" id="OSY50824.1"/>
    </source>
</evidence>
<proteinExistence type="predicted"/>
<accession>A0A1Y2NTI6</accession>
<comment type="caution">
    <text evidence="2">The sequence shown here is derived from an EMBL/GenBank/DDBJ whole genome shotgun (WGS) entry which is preliminary data.</text>
</comment>
<sequence>MPWLTAHMDTLGHLLAGAGDDGGQALLTMVTSRPWQGFDRSAGNTLVAPWLSRAEADHTAQPFLTAALKGMDPVLPPAGQGRTHLATIGRRSLHVAGL</sequence>
<evidence type="ECO:0000313" key="4">
    <source>
        <dbReference type="Proteomes" id="UP000731519"/>
    </source>
</evidence>
<evidence type="ECO:0000313" key="3">
    <source>
        <dbReference type="Proteomes" id="UP000194318"/>
    </source>
</evidence>
<dbReference type="EMBL" id="ASYR01000026">
    <property type="protein sequence ID" value="KAF0648204.1"/>
    <property type="molecule type" value="Genomic_DNA"/>
</dbReference>
<evidence type="ECO:0000313" key="1">
    <source>
        <dbReference type="EMBL" id="KAF0648204.1"/>
    </source>
</evidence>
<protein>
    <submittedName>
        <fullName evidence="2">Uncharacterized protein</fullName>
    </submittedName>
</protein>
<reference evidence="1 4" key="1">
    <citation type="submission" date="2013-05" db="EMBL/GenBank/DDBJ databases">
        <title>Genome Sequence of Streptomyces fradiae.</title>
        <authorList>
            <person name="Kirby R."/>
        </authorList>
    </citation>
    <scope>NUCLEOTIDE SEQUENCE [LARGE SCALE GENOMIC DNA]</scope>
    <source>
        <strain evidence="1 4">ATCC 10745</strain>
    </source>
</reference>
<name>A0A1Y2NTI6_STRFR</name>
<dbReference type="Proteomes" id="UP000194318">
    <property type="component" value="Unassembled WGS sequence"/>
</dbReference>
<dbReference type="EMBL" id="MIFZ01000261">
    <property type="protein sequence ID" value="OSY50824.1"/>
    <property type="molecule type" value="Genomic_DNA"/>
</dbReference>
<dbReference type="GeneID" id="91406596"/>
<organism evidence="2 3">
    <name type="scientific">Streptomyces fradiae ATCC 10745 = DSM 40063</name>
    <dbReference type="NCBI Taxonomy" id="1319510"/>
    <lineage>
        <taxon>Bacteria</taxon>
        <taxon>Bacillati</taxon>
        <taxon>Actinomycetota</taxon>
        <taxon>Actinomycetes</taxon>
        <taxon>Kitasatosporales</taxon>
        <taxon>Streptomycetaceae</taxon>
        <taxon>Streptomyces</taxon>
    </lineage>
</organism>
<keyword evidence="4" id="KW-1185">Reference proteome</keyword>
<gene>
    <name evidence="2" type="ORF">BG846_03542</name>
    <name evidence="1" type="ORF">K701_19235</name>
</gene>
<reference evidence="2 3" key="2">
    <citation type="submission" date="2016-09" db="EMBL/GenBank/DDBJ databases">
        <title>Streptomyces fradiae DSM40063, a candidate organism with high potential of specific P450 cytochromes.</title>
        <authorList>
            <person name="Grumaz C."/>
            <person name="Vainshtein Y."/>
            <person name="Kirstahler P."/>
            <person name="Sohn K."/>
        </authorList>
    </citation>
    <scope>NUCLEOTIDE SEQUENCE [LARGE SCALE GENOMIC DNA]</scope>
    <source>
        <strain evidence="2 3">DSM 40063</strain>
    </source>
</reference>
<dbReference type="Proteomes" id="UP000731519">
    <property type="component" value="Unassembled WGS sequence"/>
</dbReference>